<accession>A0A174L3B3</accession>
<keyword evidence="1" id="KW-0812">Transmembrane</keyword>
<evidence type="ECO:0000256" key="1">
    <source>
        <dbReference type="SAM" id="Phobius"/>
    </source>
</evidence>
<protein>
    <recommendedName>
        <fullName evidence="4">SH3 domain-containing protein</fullName>
    </recommendedName>
</protein>
<dbReference type="AlphaFoldDB" id="A0A174L3B3"/>
<evidence type="ECO:0000313" key="3">
    <source>
        <dbReference type="Proteomes" id="UP000095558"/>
    </source>
</evidence>
<name>A0A174L3B3_9CLOT</name>
<proteinExistence type="predicted"/>
<gene>
    <name evidence="2" type="ORF">ERS852470_03635</name>
</gene>
<keyword evidence="1" id="KW-0472">Membrane</keyword>
<keyword evidence="1" id="KW-1133">Transmembrane helix</keyword>
<sequence>MKYIIFLVLILIIIFMYFYYENKLNVAKDRIRRTTSQFNSIRNEYRNSIAKTKYLDVQFIRPSITTAIANNESIIFLAPTTDSPKLKTLNVKMEVKILDSAIVSNETWFYVSLPIDTPYNCRGWINKNDFSFICPTSQDISTNFK</sequence>
<feature type="transmembrane region" description="Helical" evidence="1">
    <location>
        <begin position="6"/>
        <end position="22"/>
    </location>
</feature>
<dbReference type="Proteomes" id="UP000095558">
    <property type="component" value="Unassembled WGS sequence"/>
</dbReference>
<organism evidence="2 3">
    <name type="scientific">Clostridium disporicum</name>
    <dbReference type="NCBI Taxonomy" id="84024"/>
    <lineage>
        <taxon>Bacteria</taxon>
        <taxon>Bacillati</taxon>
        <taxon>Bacillota</taxon>
        <taxon>Clostridia</taxon>
        <taxon>Eubacteriales</taxon>
        <taxon>Clostridiaceae</taxon>
        <taxon>Clostridium</taxon>
    </lineage>
</organism>
<evidence type="ECO:0008006" key="4">
    <source>
        <dbReference type="Google" id="ProtNLM"/>
    </source>
</evidence>
<dbReference type="EMBL" id="CYZV01000075">
    <property type="protein sequence ID" value="CUO88653.1"/>
    <property type="molecule type" value="Genomic_DNA"/>
</dbReference>
<evidence type="ECO:0000313" key="2">
    <source>
        <dbReference type="EMBL" id="CUO88653.1"/>
    </source>
</evidence>
<reference evidence="2 3" key="1">
    <citation type="submission" date="2015-09" db="EMBL/GenBank/DDBJ databases">
        <authorList>
            <consortium name="Pathogen Informatics"/>
        </authorList>
    </citation>
    <scope>NUCLEOTIDE SEQUENCE [LARGE SCALE GENOMIC DNA]</scope>
    <source>
        <strain evidence="2 3">2789STDY5834855</strain>
    </source>
</reference>
<dbReference type="RefSeq" id="WP_242858810.1">
    <property type="nucleotide sequence ID" value="NZ_CYYT01000072.1"/>
</dbReference>